<gene>
    <name evidence="2" type="ORF">PHMEG_00027590</name>
</gene>
<feature type="region of interest" description="Disordered" evidence="1">
    <location>
        <begin position="18"/>
        <end position="45"/>
    </location>
</feature>
<organism evidence="2 3">
    <name type="scientific">Phytophthora megakarya</name>
    <dbReference type="NCBI Taxonomy" id="4795"/>
    <lineage>
        <taxon>Eukaryota</taxon>
        <taxon>Sar</taxon>
        <taxon>Stramenopiles</taxon>
        <taxon>Oomycota</taxon>
        <taxon>Peronosporomycetes</taxon>
        <taxon>Peronosporales</taxon>
        <taxon>Peronosporaceae</taxon>
        <taxon>Phytophthora</taxon>
    </lineage>
</organism>
<protein>
    <submittedName>
        <fullName evidence="2">Uncharacterized protein</fullName>
    </submittedName>
</protein>
<proteinExistence type="predicted"/>
<reference evidence="3" key="1">
    <citation type="submission" date="2017-03" db="EMBL/GenBank/DDBJ databases">
        <title>Phytopthora megakarya and P. palmivora, two closely related causual agents of cacao black pod achieved similar genome size and gene model numbers by different mechanisms.</title>
        <authorList>
            <person name="Ali S."/>
            <person name="Shao J."/>
            <person name="Larry D.J."/>
            <person name="Kronmiller B."/>
            <person name="Shen D."/>
            <person name="Strem M.D."/>
            <person name="Melnick R.L."/>
            <person name="Guiltinan M.J."/>
            <person name="Tyler B.M."/>
            <person name="Meinhardt L.W."/>
            <person name="Bailey B.A."/>
        </authorList>
    </citation>
    <scope>NUCLEOTIDE SEQUENCE [LARGE SCALE GENOMIC DNA]</scope>
    <source>
        <strain evidence="3">zdho120</strain>
    </source>
</reference>
<dbReference type="OrthoDB" id="118568at2759"/>
<dbReference type="AlphaFoldDB" id="A0A225V6U1"/>
<dbReference type="Proteomes" id="UP000198211">
    <property type="component" value="Unassembled WGS sequence"/>
</dbReference>
<evidence type="ECO:0000313" key="2">
    <source>
        <dbReference type="EMBL" id="OWZ01093.1"/>
    </source>
</evidence>
<evidence type="ECO:0000313" key="3">
    <source>
        <dbReference type="Proteomes" id="UP000198211"/>
    </source>
</evidence>
<comment type="caution">
    <text evidence="2">The sequence shown here is derived from an EMBL/GenBank/DDBJ whole genome shotgun (WGS) entry which is preliminary data.</text>
</comment>
<dbReference type="EMBL" id="NBNE01007107">
    <property type="protein sequence ID" value="OWZ01093.1"/>
    <property type="molecule type" value="Genomic_DNA"/>
</dbReference>
<name>A0A225V6U1_9STRA</name>
<feature type="non-terminal residue" evidence="2">
    <location>
        <position position="213"/>
    </location>
</feature>
<feature type="compositionally biased region" description="Low complexity" evidence="1">
    <location>
        <begin position="31"/>
        <end position="40"/>
    </location>
</feature>
<dbReference type="STRING" id="4795.A0A225V6U1"/>
<accession>A0A225V6U1</accession>
<keyword evidence="3" id="KW-1185">Reference proteome</keyword>
<sequence>MEHIKRQDERLDNLEAKIDRTTPQNKARNVSKNNTKNKTSPSADEECLTTTQLGLRGTALRSNVKQLVAFIKRFISEDLKLNPSATDYRDRVQVLGWKAEAAVLTFLSDRSTKSRGSTAVQTHLQELYASGSLNSLVVKYLRFCQSAVISDPDRQDSLEPLQPGNTLRAKATAIAAFAKFLKEEEVEEAYVRKCIESDENESDYQDAALLCLL</sequence>
<feature type="compositionally biased region" description="Polar residues" evidence="1">
    <location>
        <begin position="21"/>
        <end position="30"/>
    </location>
</feature>
<evidence type="ECO:0000256" key="1">
    <source>
        <dbReference type="SAM" id="MobiDB-lite"/>
    </source>
</evidence>